<dbReference type="HOGENOM" id="CLU_070764_6_0_5"/>
<feature type="domain" description="Nitroreductase" evidence="3">
    <location>
        <begin position="75"/>
        <end position="159"/>
    </location>
</feature>
<dbReference type="SUPFAM" id="SSF55469">
    <property type="entry name" value="FMN-dependent nitroreductase-like"/>
    <property type="match status" value="1"/>
</dbReference>
<sequence>MTERTADPRVVPLIVERWSPRAFDESALPAEDLAVILEAATLAPSAYNYQPWRFLHSTKGDANWDRFLSLLIPFNASWAKDAGALVFIVSDTLMRSPDAANPNHSHSFDAGAAWALLALQATALGYHAHGMTGLDFAKAKEELGIPDDFRLEAAVAIGRKDSPERLPEGLRGREVPSTRSPVSKVAAAGIFADLA</sequence>
<dbReference type="InterPro" id="IPR029479">
    <property type="entry name" value="Nitroreductase"/>
</dbReference>
<dbReference type="OrthoDB" id="9802510at2"/>
<feature type="domain" description="Nitroreductase" evidence="3">
    <location>
        <begin position="14"/>
        <end position="60"/>
    </location>
</feature>
<dbReference type="CDD" id="cd02138">
    <property type="entry name" value="TdsD-like"/>
    <property type="match status" value="1"/>
</dbReference>
<evidence type="ECO:0000256" key="1">
    <source>
        <dbReference type="ARBA" id="ARBA00007118"/>
    </source>
</evidence>
<dbReference type="GO" id="GO:0016491">
    <property type="term" value="F:oxidoreductase activity"/>
    <property type="evidence" value="ECO:0007669"/>
    <property type="project" value="UniProtKB-KW"/>
</dbReference>
<dbReference type="EMBL" id="AEWJ01000037">
    <property type="protein sequence ID" value="EGD59037.1"/>
    <property type="molecule type" value="Genomic_DNA"/>
</dbReference>
<dbReference type="PANTHER" id="PTHR43673">
    <property type="entry name" value="NAD(P)H NITROREDUCTASE YDGI-RELATED"/>
    <property type="match status" value="1"/>
</dbReference>
<reference evidence="4 5" key="1">
    <citation type="journal article" date="2012" name="J. Bacteriol.">
        <title>Draft Genome Sequence of Novosphingobium nitrogenifigens Y88T.</title>
        <authorList>
            <person name="Strabala T.J."/>
            <person name="Macdonald L."/>
            <person name="Liu V."/>
            <person name="Smit A.M."/>
        </authorList>
    </citation>
    <scope>NUCLEOTIDE SEQUENCE [LARGE SCALE GENOMIC DNA]</scope>
    <source>
        <strain evidence="4 5">DSM 19370</strain>
    </source>
</reference>
<dbReference type="AlphaFoldDB" id="F1Z8I8"/>
<dbReference type="Pfam" id="PF00881">
    <property type="entry name" value="Nitroreductase"/>
    <property type="match status" value="2"/>
</dbReference>
<gene>
    <name evidence="4" type="ORF">Y88_1099</name>
</gene>
<evidence type="ECO:0000313" key="5">
    <source>
        <dbReference type="Proteomes" id="UP000004728"/>
    </source>
</evidence>
<name>F1Z8I8_9SPHN</name>
<organism evidence="4 5">
    <name type="scientific">Novosphingobium nitrogenifigens DSM 19370</name>
    <dbReference type="NCBI Taxonomy" id="983920"/>
    <lineage>
        <taxon>Bacteria</taxon>
        <taxon>Pseudomonadati</taxon>
        <taxon>Pseudomonadota</taxon>
        <taxon>Alphaproteobacteria</taxon>
        <taxon>Sphingomonadales</taxon>
        <taxon>Sphingomonadaceae</taxon>
        <taxon>Novosphingobium</taxon>
    </lineage>
</organism>
<evidence type="ECO:0000259" key="3">
    <source>
        <dbReference type="Pfam" id="PF00881"/>
    </source>
</evidence>
<protein>
    <submittedName>
        <fullName evidence="4">Nitroreductase</fullName>
    </submittedName>
</protein>
<dbReference type="Gene3D" id="3.40.109.10">
    <property type="entry name" value="NADH Oxidase"/>
    <property type="match status" value="1"/>
</dbReference>
<comment type="similarity">
    <text evidence="1">Belongs to the nitroreductase family.</text>
</comment>
<comment type="caution">
    <text evidence="4">The sequence shown here is derived from an EMBL/GenBank/DDBJ whole genome shotgun (WGS) entry which is preliminary data.</text>
</comment>
<keyword evidence="5" id="KW-1185">Reference proteome</keyword>
<dbReference type="PANTHER" id="PTHR43673:SF10">
    <property type="entry name" value="NADH DEHYDROGENASE_NAD(P)H NITROREDUCTASE XCC3605-RELATED"/>
    <property type="match status" value="1"/>
</dbReference>
<dbReference type="STRING" id="983920.Y88_1099"/>
<dbReference type="InParanoid" id="F1Z8I8"/>
<dbReference type="Proteomes" id="UP000004728">
    <property type="component" value="Unassembled WGS sequence"/>
</dbReference>
<proteinExistence type="inferred from homology"/>
<evidence type="ECO:0000313" key="4">
    <source>
        <dbReference type="EMBL" id="EGD59037.1"/>
    </source>
</evidence>
<evidence type="ECO:0000256" key="2">
    <source>
        <dbReference type="ARBA" id="ARBA00023002"/>
    </source>
</evidence>
<dbReference type="RefSeq" id="WP_008065694.1">
    <property type="nucleotide sequence ID" value="NZ_AQWK01000001.1"/>
</dbReference>
<keyword evidence="2" id="KW-0560">Oxidoreductase</keyword>
<accession>F1Z8I8</accession>
<dbReference type="InterPro" id="IPR000415">
    <property type="entry name" value="Nitroreductase-like"/>
</dbReference>
<dbReference type="eggNOG" id="COG0778">
    <property type="taxonomic scope" value="Bacteria"/>
</dbReference>